<dbReference type="PANTHER" id="PTHR34846:SF11">
    <property type="entry name" value="4-CARBOXYMUCONOLACTONE DECARBOXYLASE FAMILY PROTEIN (AFU_ORTHOLOGUE AFUA_6G11590)"/>
    <property type="match status" value="1"/>
</dbReference>
<dbReference type="SUPFAM" id="SSF69118">
    <property type="entry name" value="AhpD-like"/>
    <property type="match status" value="1"/>
</dbReference>
<name>A0ABR0S0G4_9EURO</name>
<evidence type="ECO:0000313" key="2">
    <source>
        <dbReference type="EMBL" id="KAK5946311.1"/>
    </source>
</evidence>
<proteinExistence type="predicted"/>
<feature type="region of interest" description="Disordered" evidence="1">
    <location>
        <begin position="184"/>
        <end position="204"/>
    </location>
</feature>
<dbReference type="InterPro" id="IPR029032">
    <property type="entry name" value="AhpD-like"/>
</dbReference>
<protein>
    <recommendedName>
        <fullName evidence="4">Carboxymuconolactone decarboxylase-like domain-containing protein</fullName>
    </recommendedName>
</protein>
<keyword evidence="3" id="KW-1185">Reference proteome</keyword>
<dbReference type="RefSeq" id="XP_064734401.1">
    <property type="nucleotide sequence ID" value="XM_064868904.1"/>
</dbReference>
<evidence type="ECO:0008006" key="4">
    <source>
        <dbReference type="Google" id="ProtNLM"/>
    </source>
</evidence>
<dbReference type="Proteomes" id="UP001334248">
    <property type="component" value="Unassembled WGS sequence"/>
</dbReference>
<dbReference type="PANTHER" id="PTHR34846">
    <property type="entry name" value="4-CARBOXYMUCONOLACTONE DECARBOXYLASE FAMILY PROTEIN (AFU_ORTHOLOGUE AFUA_6G11590)"/>
    <property type="match status" value="1"/>
</dbReference>
<accession>A0ABR0S0G4</accession>
<dbReference type="Gene3D" id="1.20.1290.10">
    <property type="entry name" value="AhpD-like"/>
    <property type="match status" value="1"/>
</dbReference>
<feature type="compositionally biased region" description="Polar residues" evidence="1">
    <location>
        <begin position="191"/>
        <end position="204"/>
    </location>
</feature>
<dbReference type="EMBL" id="JAVHJV010000001">
    <property type="protein sequence ID" value="KAK5946311.1"/>
    <property type="molecule type" value="Genomic_DNA"/>
</dbReference>
<evidence type="ECO:0000256" key="1">
    <source>
        <dbReference type="SAM" id="MobiDB-lite"/>
    </source>
</evidence>
<sequence length="204" mass="22989">MRLPYVDNPPNFTSEDDKQVLERVKARRGERGLLPLDLALLHAPKVADGWNSLLGAIRTKTSLPSNIREIAICRPALINQAWFEWMHHVPLLEESDSFKSDSSKIQTVQELHPTSAGSLDDKEWATLRYADAMTREVAVPQSLFDEVRKLFSEQEVVEITATVASYNLVSRFLVALDVGEQNDKKPEFETKVTNPTKTDGNIQS</sequence>
<dbReference type="GeneID" id="89993902"/>
<evidence type="ECO:0000313" key="3">
    <source>
        <dbReference type="Proteomes" id="UP001334248"/>
    </source>
</evidence>
<organism evidence="2 3">
    <name type="scientific">Knufia obscura</name>
    <dbReference type="NCBI Taxonomy" id="1635080"/>
    <lineage>
        <taxon>Eukaryota</taxon>
        <taxon>Fungi</taxon>
        <taxon>Dikarya</taxon>
        <taxon>Ascomycota</taxon>
        <taxon>Pezizomycotina</taxon>
        <taxon>Eurotiomycetes</taxon>
        <taxon>Chaetothyriomycetidae</taxon>
        <taxon>Chaetothyriales</taxon>
        <taxon>Trichomeriaceae</taxon>
        <taxon>Knufia</taxon>
    </lineage>
</organism>
<gene>
    <name evidence="2" type="ORF">PMZ80_000453</name>
</gene>
<reference evidence="2 3" key="1">
    <citation type="journal article" date="2023" name="Res Sq">
        <title>Genomic and morphological characterization of Knufia obscura isolated from the Mars 2020 spacecraft assembly facility.</title>
        <authorList>
            <person name="Chander A.M."/>
            <person name="Teixeira M.M."/>
            <person name="Singh N.K."/>
            <person name="Williams M.P."/>
            <person name="Parker C.W."/>
            <person name="Leo P."/>
            <person name="Stajich J.E."/>
            <person name="Torok T."/>
            <person name="Tighe S."/>
            <person name="Mason C.E."/>
            <person name="Venkateswaran K."/>
        </authorList>
    </citation>
    <scope>NUCLEOTIDE SEQUENCE [LARGE SCALE GENOMIC DNA]</scope>
    <source>
        <strain evidence="2 3">CCFEE 5817</strain>
    </source>
</reference>
<comment type="caution">
    <text evidence="2">The sequence shown here is derived from an EMBL/GenBank/DDBJ whole genome shotgun (WGS) entry which is preliminary data.</text>
</comment>